<dbReference type="AlphaFoldDB" id="A0A0A9TLJ5"/>
<dbReference type="PANTHER" id="PTHR47718">
    <property type="entry name" value="OS01G0519700 PROTEIN"/>
    <property type="match status" value="1"/>
</dbReference>
<dbReference type="Pfam" id="PF10551">
    <property type="entry name" value="MULE"/>
    <property type="match status" value="1"/>
</dbReference>
<reference evidence="2" key="2">
    <citation type="journal article" date="2015" name="Data Brief">
        <title>Shoot transcriptome of the giant reed, Arundo donax.</title>
        <authorList>
            <person name="Barrero R.A."/>
            <person name="Guerrero F.D."/>
            <person name="Moolhuijzen P."/>
            <person name="Goolsby J.A."/>
            <person name="Tidwell J."/>
            <person name="Bellgard S.E."/>
            <person name="Bellgard M.I."/>
        </authorList>
    </citation>
    <scope>NUCLEOTIDE SEQUENCE</scope>
    <source>
        <tissue evidence="2">Shoot tissue taken approximately 20 cm above the soil surface</tissue>
    </source>
</reference>
<feature type="domain" description="MULE transposase" evidence="1">
    <location>
        <begin position="109"/>
        <end position="202"/>
    </location>
</feature>
<accession>A0A0A9TLJ5</accession>
<dbReference type="InterPro" id="IPR018289">
    <property type="entry name" value="MULE_transposase_dom"/>
</dbReference>
<dbReference type="EMBL" id="GBRH01279169">
    <property type="protein sequence ID" value="JAD18726.1"/>
    <property type="molecule type" value="Transcribed_RNA"/>
</dbReference>
<proteinExistence type="predicted"/>
<name>A0A0A9TLJ5_ARUDO</name>
<evidence type="ECO:0000259" key="1">
    <source>
        <dbReference type="Pfam" id="PF10551"/>
    </source>
</evidence>
<organism evidence="2">
    <name type="scientific">Arundo donax</name>
    <name type="common">Giant reed</name>
    <name type="synonym">Donax arundinaceus</name>
    <dbReference type="NCBI Taxonomy" id="35708"/>
    <lineage>
        <taxon>Eukaryota</taxon>
        <taxon>Viridiplantae</taxon>
        <taxon>Streptophyta</taxon>
        <taxon>Embryophyta</taxon>
        <taxon>Tracheophyta</taxon>
        <taxon>Spermatophyta</taxon>
        <taxon>Magnoliopsida</taxon>
        <taxon>Liliopsida</taxon>
        <taxon>Poales</taxon>
        <taxon>Poaceae</taxon>
        <taxon>PACMAD clade</taxon>
        <taxon>Arundinoideae</taxon>
        <taxon>Arundineae</taxon>
        <taxon>Arundo</taxon>
    </lineage>
</organism>
<reference evidence="2" key="1">
    <citation type="submission" date="2014-09" db="EMBL/GenBank/DDBJ databases">
        <authorList>
            <person name="Magalhaes I.L.F."/>
            <person name="Oliveira U."/>
            <person name="Santos F.R."/>
            <person name="Vidigal T.H.D.A."/>
            <person name="Brescovit A.D."/>
            <person name="Santos A.J."/>
        </authorList>
    </citation>
    <scope>NUCLEOTIDE SEQUENCE</scope>
    <source>
        <tissue evidence="2">Shoot tissue taken approximately 20 cm above the soil surface</tissue>
    </source>
</reference>
<sequence length="233" mass="27172">MSEVEITFSRILQESRIKPRKIMAIFQKMAGSFKNLNFGKKHVNNLKQADQRKPKNTDIESILKFFKKLQMEEPGFFYTMRTDEDNTVRSIFWTDTRSRLDYALYGDFVSFDTTFSTNKYNMPFAPIVGINGHGKNIVFGWALLENQKAETFTWLFKTFLEVMEGKKPNIIITDQDAAMKKSIKEFLETVTHRNCFWHIIRNVRVALGVLFASKEGLYAKLYSLVTQSLSEEE</sequence>
<protein>
    <recommendedName>
        <fullName evidence="1">MULE transposase domain-containing protein</fullName>
    </recommendedName>
</protein>
<evidence type="ECO:0000313" key="2">
    <source>
        <dbReference type="EMBL" id="JAD18726.1"/>
    </source>
</evidence>